<feature type="domain" description="HTH gntR-type" evidence="6">
    <location>
        <begin position="1"/>
        <end position="69"/>
    </location>
</feature>
<feature type="region of interest" description="Disordered" evidence="5">
    <location>
        <begin position="67"/>
        <end position="88"/>
    </location>
</feature>
<dbReference type="PANTHER" id="PTHR30055">
    <property type="entry name" value="HTH-TYPE TRANSCRIPTIONAL REGULATOR RUTR"/>
    <property type="match status" value="1"/>
</dbReference>
<dbReference type="CDD" id="cd07377">
    <property type="entry name" value="WHTH_GntR"/>
    <property type="match status" value="1"/>
</dbReference>
<dbReference type="PANTHER" id="PTHR30055:SF151">
    <property type="entry name" value="TRANSCRIPTIONAL REGULATORY PROTEIN"/>
    <property type="match status" value="1"/>
</dbReference>
<evidence type="ECO:0000256" key="2">
    <source>
        <dbReference type="ARBA" id="ARBA00023125"/>
    </source>
</evidence>
<dbReference type="InterPro" id="IPR004111">
    <property type="entry name" value="Repressor_TetR_C"/>
</dbReference>
<comment type="caution">
    <text evidence="8">The sequence shown here is derived from an EMBL/GenBank/DDBJ whole genome shotgun (WGS) entry which is preliminary data.</text>
</comment>
<proteinExistence type="predicted"/>
<feature type="DNA-binding region" description="H-T-H motif" evidence="4">
    <location>
        <begin position="113"/>
        <end position="132"/>
    </location>
</feature>
<dbReference type="InterPro" id="IPR000524">
    <property type="entry name" value="Tscrpt_reg_HTH_GntR"/>
</dbReference>
<dbReference type="InterPro" id="IPR050109">
    <property type="entry name" value="HTH-type_TetR-like_transc_reg"/>
</dbReference>
<dbReference type="SMART" id="SM00345">
    <property type="entry name" value="HTH_GNTR"/>
    <property type="match status" value="1"/>
</dbReference>
<evidence type="ECO:0000259" key="6">
    <source>
        <dbReference type="PROSITE" id="PS50949"/>
    </source>
</evidence>
<dbReference type="Pfam" id="PF00392">
    <property type="entry name" value="GntR"/>
    <property type="match status" value="1"/>
</dbReference>
<dbReference type="EMBL" id="BAAAGX010000021">
    <property type="protein sequence ID" value="GAA0262025.1"/>
    <property type="molecule type" value="Genomic_DNA"/>
</dbReference>
<reference evidence="9" key="1">
    <citation type="journal article" date="2019" name="Int. J. Syst. Evol. Microbiol.">
        <title>The Global Catalogue of Microorganisms (GCM) 10K type strain sequencing project: providing services to taxonomists for standard genome sequencing and annotation.</title>
        <authorList>
            <consortium name="The Broad Institute Genomics Platform"/>
            <consortium name="The Broad Institute Genome Sequencing Center for Infectious Disease"/>
            <person name="Wu L."/>
            <person name="Ma J."/>
        </authorList>
    </citation>
    <scope>NUCLEOTIDE SEQUENCE [LARGE SCALE GENOMIC DNA]</scope>
    <source>
        <strain evidence="9">JCM 10425</strain>
    </source>
</reference>
<evidence type="ECO:0000256" key="4">
    <source>
        <dbReference type="PROSITE-ProRule" id="PRU00335"/>
    </source>
</evidence>
<dbReference type="Proteomes" id="UP001500967">
    <property type="component" value="Unassembled WGS sequence"/>
</dbReference>
<evidence type="ECO:0000313" key="8">
    <source>
        <dbReference type="EMBL" id="GAA0262025.1"/>
    </source>
</evidence>
<dbReference type="InterPro" id="IPR009057">
    <property type="entry name" value="Homeodomain-like_sf"/>
</dbReference>
<evidence type="ECO:0000256" key="5">
    <source>
        <dbReference type="SAM" id="MobiDB-lite"/>
    </source>
</evidence>
<keyword evidence="9" id="KW-1185">Reference proteome</keyword>
<dbReference type="Gene3D" id="1.10.10.60">
    <property type="entry name" value="Homeodomain-like"/>
    <property type="match status" value="1"/>
</dbReference>
<evidence type="ECO:0000259" key="7">
    <source>
        <dbReference type="PROSITE" id="PS50977"/>
    </source>
</evidence>
<dbReference type="RefSeq" id="WP_344651789.1">
    <property type="nucleotide sequence ID" value="NZ_BAAAGX010000021.1"/>
</dbReference>
<dbReference type="SUPFAM" id="SSF46785">
    <property type="entry name" value="Winged helix' DNA-binding domain"/>
    <property type="match status" value="1"/>
</dbReference>
<feature type="domain" description="HTH tetR-type" evidence="7">
    <location>
        <begin position="90"/>
        <end position="150"/>
    </location>
</feature>
<dbReference type="PRINTS" id="PR00455">
    <property type="entry name" value="HTHTETR"/>
</dbReference>
<gene>
    <name evidence="8" type="ORF">GCM10009539_54700</name>
</gene>
<dbReference type="PROSITE" id="PS50977">
    <property type="entry name" value="HTH_TETR_2"/>
    <property type="match status" value="1"/>
</dbReference>
<name>A0ABP3EFK7_9ACTN</name>
<dbReference type="InterPro" id="IPR036271">
    <property type="entry name" value="Tet_transcr_reg_TetR-rel_C_sf"/>
</dbReference>
<dbReference type="Gene3D" id="1.10.357.10">
    <property type="entry name" value="Tetracycline Repressor, domain 2"/>
    <property type="match status" value="1"/>
</dbReference>
<keyword evidence="1" id="KW-0805">Transcription regulation</keyword>
<keyword evidence="2 4" id="KW-0238">DNA-binding</keyword>
<keyword evidence="3" id="KW-0804">Transcription</keyword>
<evidence type="ECO:0000313" key="9">
    <source>
        <dbReference type="Proteomes" id="UP001500967"/>
    </source>
</evidence>
<organism evidence="8 9">
    <name type="scientific">Cryptosporangium japonicum</name>
    <dbReference type="NCBI Taxonomy" id="80872"/>
    <lineage>
        <taxon>Bacteria</taxon>
        <taxon>Bacillati</taxon>
        <taxon>Actinomycetota</taxon>
        <taxon>Actinomycetes</taxon>
        <taxon>Cryptosporangiales</taxon>
        <taxon>Cryptosporangiaceae</taxon>
        <taxon>Cryptosporangium</taxon>
    </lineage>
</organism>
<dbReference type="InterPro" id="IPR036390">
    <property type="entry name" value="WH_DNA-bd_sf"/>
</dbReference>
<dbReference type="SUPFAM" id="SSF46689">
    <property type="entry name" value="Homeodomain-like"/>
    <property type="match status" value="1"/>
</dbReference>
<sequence>MTPSARITAELRERITAGDLAPGDRLPSTRQITRQWGVAMATATKVLTALRQEGLVEAVPGVGTVVRSPRADELPPAGLSAAPRRPRDGSLSRERIVAAAIRIADADGMSELSMRRVAAELGVATMALYRYVPSKEDLITLMLDAVFGTVELIPEPPPTGWRARLDSIARIQWTVYKQHPWMAAALSFSRPQLVPRGMVHTEYAMATLREAGLEPAEYLNGAVSLFNHVRSMAMVFADEQRDIQDTGLSADEWMRSNDRFYEEVMATGRFPTMATVSAIPDDVLSIESLFEFGLARYLDGLDVLISRR</sequence>
<dbReference type="InterPro" id="IPR001647">
    <property type="entry name" value="HTH_TetR"/>
</dbReference>
<protein>
    <submittedName>
        <fullName evidence="8">TetR/AcrR family transcriptional regulator C-terminal domain-containing protein</fullName>
    </submittedName>
</protein>
<dbReference type="SUPFAM" id="SSF48498">
    <property type="entry name" value="Tetracyclin repressor-like, C-terminal domain"/>
    <property type="match status" value="1"/>
</dbReference>
<evidence type="ECO:0000256" key="1">
    <source>
        <dbReference type="ARBA" id="ARBA00023015"/>
    </source>
</evidence>
<accession>A0ABP3EFK7</accession>
<dbReference type="Gene3D" id="1.10.10.10">
    <property type="entry name" value="Winged helix-like DNA-binding domain superfamily/Winged helix DNA-binding domain"/>
    <property type="match status" value="1"/>
</dbReference>
<dbReference type="Pfam" id="PF02909">
    <property type="entry name" value="TetR_C_1"/>
    <property type="match status" value="1"/>
</dbReference>
<evidence type="ECO:0000256" key="3">
    <source>
        <dbReference type="ARBA" id="ARBA00023163"/>
    </source>
</evidence>
<dbReference type="InterPro" id="IPR036388">
    <property type="entry name" value="WH-like_DNA-bd_sf"/>
</dbReference>
<dbReference type="Pfam" id="PF00440">
    <property type="entry name" value="TetR_N"/>
    <property type="match status" value="1"/>
</dbReference>
<dbReference type="PROSITE" id="PS50949">
    <property type="entry name" value="HTH_GNTR"/>
    <property type="match status" value="1"/>
</dbReference>